<feature type="region of interest" description="Disordered" evidence="1">
    <location>
        <begin position="1"/>
        <end position="127"/>
    </location>
</feature>
<organism evidence="2 3">
    <name type="scientific">Emergomyces africanus</name>
    <dbReference type="NCBI Taxonomy" id="1955775"/>
    <lineage>
        <taxon>Eukaryota</taxon>
        <taxon>Fungi</taxon>
        <taxon>Dikarya</taxon>
        <taxon>Ascomycota</taxon>
        <taxon>Pezizomycotina</taxon>
        <taxon>Eurotiomycetes</taxon>
        <taxon>Eurotiomycetidae</taxon>
        <taxon>Onygenales</taxon>
        <taxon>Ajellomycetaceae</taxon>
        <taxon>Emergomyces</taxon>
    </lineage>
</organism>
<evidence type="ECO:0000313" key="2">
    <source>
        <dbReference type="EMBL" id="OAX85599.1"/>
    </source>
</evidence>
<dbReference type="OrthoDB" id="3557758at2759"/>
<sequence length="559" mass="60878">MSLARYPVPSPHLYASPRDAKHNRASQDRGRKSSLTKSIQAFAKNTFHRRQRHTNTGDSSHGTTPATSFTSSPCPPSPRLSRSRPEVAMAPVAKPVGRIPLSTGVNSKAQPKTLEGSTSPPKESLGLSTKQGIMNLQQPVPVKPCVSPHGNSSDRAQANGGNQGGNYTALRKETGPPRVTRIPFPSPQPDGYPRRKNTSARTSLQKSATFSSFISLRHGSSLSRHQSLSRNNKPSTGQPHLEQQQQQQQTGAMVRELAQTANNPPAVSFGSLHCHTPKQQQLSAPKGHFLQKSQTAINIASYSKVPGYSAPTESFINRYHNNGRSKCSIIINDCEDTESLRTLKGRYKPSNAESKDACCSDVQQIRVLTEKLSRETYSSDIIDLIIQVTTAKPCQYWVGRFSTLVNSFHHEDSFKEESDVATRYGSSTASAHYYISSSSTATLNDQRAKRAFVFLENACATTEARVSFLEFRDAYSKRFGDRWSKWFLRDAGAPEGEGKKGNGGSASDLSDGTLISAKEVCDKRRKWSENGALGGGGGGVSAGGIGLMNMFRTVRKSLA</sequence>
<accession>A0A1B7P9F0</accession>
<feature type="compositionally biased region" description="Low complexity" evidence="1">
    <location>
        <begin position="63"/>
        <end position="72"/>
    </location>
</feature>
<reference evidence="2 3" key="1">
    <citation type="submission" date="2015-07" db="EMBL/GenBank/DDBJ databases">
        <title>Emmonsia species relationships and genome sequence.</title>
        <authorList>
            <person name="Cuomo C.A."/>
            <person name="Schwartz I.S."/>
            <person name="Kenyon C."/>
            <person name="de Hoog G.S."/>
            <person name="Govender N.P."/>
            <person name="Botha A."/>
            <person name="Moreno L."/>
            <person name="de Vries M."/>
            <person name="Munoz J.F."/>
            <person name="Stielow J.B."/>
        </authorList>
    </citation>
    <scope>NUCLEOTIDE SEQUENCE [LARGE SCALE GENOMIC DNA]</scope>
    <source>
        <strain evidence="2 3">CBS 136260</strain>
    </source>
</reference>
<comment type="caution">
    <text evidence="2">The sequence shown here is derived from an EMBL/GenBank/DDBJ whole genome shotgun (WGS) entry which is preliminary data.</text>
</comment>
<feature type="compositionally biased region" description="Polar residues" evidence="1">
    <location>
        <begin position="103"/>
        <end position="127"/>
    </location>
</feature>
<dbReference type="Proteomes" id="UP000091918">
    <property type="component" value="Unassembled WGS sequence"/>
</dbReference>
<dbReference type="AlphaFoldDB" id="A0A1B7P9F0"/>
<protein>
    <submittedName>
        <fullName evidence="2">Uncharacterized protein</fullName>
    </submittedName>
</protein>
<gene>
    <name evidence="2" type="ORF">ACJ72_00013</name>
</gene>
<name>A0A1B7P9F0_9EURO</name>
<evidence type="ECO:0000313" key="3">
    <source>
        <dbReference type="Proteomes" id="UP000091918"/>
    </source>
</evidence>
<evidence type="ECO:0000256" key="1">
    <source>
        <dbReference type="SAM" id="MobiDB-lite"/>
    </source>
</evidence>
<dbReference type="EMBL" id="LGUA01000001">
    <property type="protein sequence ID" value="OAX85599.1"/>
    <property type="molecule type" value="Genomic_DNA"/>
</dbReference>
<feature type="compositionally biased region" description="Polar residues" evidence="1">
    <location>
        <begin position="221"/>
        <end position="242"/>
    </location>
</feature>
<feature type="region of interest" description="Disordered" evidence="1">
    <location>
        <begin position="221"/>
        <end position="253"/>
    </location>
</feature>
<proteinExistence type="predicted"/>
<keyword evidence="3" id="KW-1185">Reference proteome</keyword>
<feature type="region of interest" description="Disordered" evidence="1">
    <location>
        <begin position="140"/>
        <end position="206"/>
    </location>
</feature>
<feature type="compositionally biased region" description="Basic and acidic residues" evidence="1">
    <location>
        <begin position="18"/>
        <end position="31"/>
    </location>
</feature>